<gene>
    <name evidence="6" type="ORF">FHR75_001883</name>
</gene>
<dbReference type="GO" id="GO:0003700">
    <property type="term" value="F:DNA-binding transcription factor activity"/>
    <property type="evidence" value="ECO:0007669"/>
    <property type="project" value="TreeGrafter"/>
</dbReference>
<evidence type="ECO:0000313" key="7">
    <source>
        <dbReference type="Proteomes" id="UP000533269"/>
    </source>
</evidence>
<dbReference type="InterPro" id="IPR050109">
    <property type="entry name" value="HTH-type_TetR-like_transc_reg"/>
</dbReference>
<dbReference type="InterPro" id="IPR009057">
    <property type="entry name" value="Homeodomain-like_sf"/>
</dbReference>
<evidence type="ECO:0000256" key="2">
    <source>
        <dbReference type="ARBA" id="ARBA00023125"/>
    </source>
</evidence>
<dbReference type="PANTHER" id="PTHR30055:SF238">
    <property type="entry name" value="MYCOFACTOCIN BIOSYNTHESIS TRANSCRIPTIONAL REGULATOR MFTR-RELATED"/>
    <property type="match status" value="1"/>
</dbReference>
<dbReference type="Proteomes" id="UP000533269">
    <property type="component" value="Unassembled WGS sequence"/>
</dbReference>
<protein>
    <submittedName>
        <fullName evidence="6">AcrR family transcriptional regulator</fullName>
    </submittedName>
</protein>
<evidence type="ECO:0000259" key="5">
    <source>
        <dbReference type="PROSITE" id="PS50977"/>
    </source>
</evidence>
<evidence type="ECO:0000313" key="6">
    <source>
        <dbReference type="EMBL" id="MBB2901095.1"/>
    </source>
</evidence>
<accession>A0A7W4XXE0</accession>
<organism evidence="6 7">
    <name type="scientific">Kineococcus radiotolerans</name>
    <dbReference type="NCBI Taxonomy" id="131568"/>
    <lineage>
        <taxon>Bacteria</taxon>
        <taxon>Bacillati</taxon>
        <taxon>Actinomycetota</taxon>
        <taxon>Actinomycetes</taxon>
        <taxon>Kineosporiales</taxon>
        <taxon>Kineosporiaceae</taxon>
        <taxon>Kineococcus</taxon>
    </lineage>
</organism>
<evidence type="ECO:0000256" key="1">
    <source>
        <dbReference type="ARBA" id="ARBA00023015"/>
    </source>
</evidence>
<dbReference type="Pfam" id="PF00440">
    <property type="entry name" value="TetR_N"/>
    <property type="match status" value="1"/>
</dbReference>
<dbReference type="GO" id="GO:0000976">
    <property type="term" value="F:transcription cis-regulatory region binding"/>
    <property type="evidence" value="ECO:0007669"/>
    <property type="project" value="TreeGrafter"/>
</dbReference>
<evidence type="ECO:0000256" key="3">
    <source>
        <dbReference type="ARBA" id="ARBA00023163"/>
    </source>
</evidence>
<comment type="caution">
    <text evidence="6">The sequence shown here is derived from an EMBL/GenBank/DDBJ whole genome shotgun (WGS) entry which is preliminary data.</text>
</comment>
<proteinExistence type="predicted"/>
<reference evidence="6 7" key="2">
    <citation type="submission" date="2020-08" db="EMBL/GenBank/DDBJ databases">
        <authorList>
            <person name="Partida-Martinez L."/>
            <person name="Huntemann M."/>
            <person name="Clum A."/>
            <person name="Wang J."/>
            <person name="Palaniappan K."/>
            <person name="Ritter S."/>
            <person name="Chen I.-M."/>
            <person name="Stamatis D."/>
            <person name="Reddy T."/>
            <person name="O'Malley R."/>
            <person name="Daum C."/>
            <person name="Shapiro N."/>
            <person name="Ivanova N."/>
            <person name="Kyrpides N."/>
            <person name="Woyke T."/>
        </authorList>
    </citation>
    <scope>NUCLEOTIDE SEQUENCE [LARGE SCALE GENOMIC DNA]</scope>
    <source>
        <strain evidence="6 7">AS2.23</strain>
    </source>
</reference>
<dbReference type="Pfam" id="PF17754">
    <property type="entry name" value="TetR_C_14"/>
    <property type="match status" value="1"/>
</dbReference>
<dbReference type="Gene3D" id="1.10.357.10">
    <property type="entry name" value="Tetracycline Repressor, domain 2"/>
    <property type="match status" value="1"/>
</dbReference>
<evidence type="ECO:0000256" key="4">
    <source>
        <dbReference type="PROSITE-ProRule" id="PRU00335"/>
    </source>
</evidence>
<feature type="DNA-binding region" description="H-T-H motif" evidence="4">
    <location>
        <begin position="37"/>
        <end position="56"/>
    </location>
</feature>
<keyword evidence="2 4" id="KW-0238">DNA-binding</keyword>
<keyword evidence="3" id="KW-0804">Transcription</keyword>
<dbReference type="EMBL" id="JACHVY010000001">
    <property type="protein sequence ID" value="MBB2901095.1"/>
    <property type="molecule type" value="Genomic_DNA"/>
</dbReference>
<dbReference type="InterPro" id="IPR001647">
    <property type="entry name" value="HTH_TetR"/>
</dbReference>
<dbReference type="AlphaFoldDB" id="A0A7W4XXE0"/>
<dbReference type="InterPro" id="IPR041347">
    <property type="entry name" value="MftR_C"/>
</dbReference>
<feature type="domain" description="HTH tetR-type" evidence="5">
    <location>
        <begin position="14"/>
        <end position="74"/>
    </location>
</feature>
<dbReference type="PROSITE" id="PS50977">
    <property type="entry name" value="HTH_TETR_2"/>
    <property type="match status" value="1"/>
</dbReference>
<sequence length="192" mass="20599">MTTARPSLRERRRTETTALIARAALDLALESGWDAVTVDEIAARAGLSRRTFFNYFATKDEALLHNAVPWDEDLLDAFRASTGPLLGALEELFTAQSASGRHDRDRTLQVMRLVEATPELLPALLARIAASESVLAEAIVARDGLDEFSAAACAAVAGSLARVGGMGWLSGRQPDPVTSTRAAWTALRALLP</sequence>
<dbReference type="RefSeq" id="WP_183391083.1">
    <property type="nucleotide sequence ID" value="NZ_JACHVY010000001.1"/>
</dbReference>
<name>A0A7W4XXE0_KINRA</name>
<dbReference type="PRINTS" id="PR00455">
    <property type="entry name" value="HTHTETR"/>
</dbReference>
<reference evidence="6 7" key="1">
    <citation type="submission" date="2020-08" db="EMBL/GenBank/DDBJ databases">
        <title>The Agave Microbiome: Exploring the role of microbial communities in plant adaptations to desert environments.</title>
        <authorList>
            <person name="Partida-Martinez L.P."/>
        </authorList>
    </citation>
    <scope>NUCLEOTIDE SEQUENCE [LARGE SCALE GENOMIC DNA]</scope>
    <source>
        <strain evidence="6 7">AS2.23</strain>
    </source>
</reference>
<dbReference type="PANTHER" id="PTHR30055">
    <property type="entry name" value="HTH-TYPE TRANSCRIPTIONAL REGULATOR RUTR"/>
    <property type="match status" value="1"/>
</dbReference>
<keyword evidence="1" id="KW-0805">Transcription regulation</keyword>
<dbReference type="SUPFAM" id="SSF46689">
    <property type="entry name" value="Homeodomain-like"/>
    <property type="match status" value="1"/>
</dbReference>